<dbReference type="AlphaFoldDB" id="A0A2M8P303"/>
<dbReference type="Proteomes" id="UP000228921">
    <property type="component" value="Unassembled WGS sequence"/>
</dbReference>
<reference evidence="1 2" key="1">
    <citation type="submission" date="2017-11" db="EMBL/GenBank/DDBJ databases">
        <title>Evolution of Phototrophy in the Chloroflexi Phylum Driven by Horizontal Gene Transfer.</title>
        <authorList>
            <person name="Ward L.M."/>
            <person name="Hemp J."/>
            <person name="Shih P.M."/>
            <person name="Mcglynn S.E."/>
            <person name="Fischer W."/>
        </authorList>
    </citation>
    <scope>NUCLEOTIDE SEQUENCE [LARGE SCALE GENOMIC DNA]</scope>
    <source>
        <strain evidence="1">CP2_2F</strain>
    </source>
</reference>
<comment type="caution">
    <text evidence="1">The sequence shown here is derived from an EMBL/GenBank/DDBJ whole genome shotgun (WGS) entry which is preliminary data.</text>
</comment>
<sequence>MLVNPIWVEQYIKDELGLTGRDLCKLYGVEQDALHAYLASLGANTNEVFQRVLADIDAVRTGYRQVRVSDAHIAQLQTLLNNYPFHPLVSLLTWDGRQAWRLSGDDAQYVAFRAADIVGLNFESGDVLRQRLNTLVIWQAETLPTFGEAFRARLADITLYLIELSGVL</sequence>
<evidence type="ECO:0000313" key="2">
    <source>
        <dbReference type="Proteomes" id="UP000228921"/>
    </source>
</evidence>
<accession>A0A2M8P303</accession>
<name>A0A2M8P303_9CHLR</name>
<protein>
    <submittedName>
        <fullName evidence="1">Uncharacterized protein</fullName>
    </submittedName>
</protein>
<gene>
    <name evidence="1" type="ORF">CUN51_03030</name>
</gene>
<dbReference type="EMBL" id="PGTK01000002">
    <property type="protein sequence ID" value="PJF31929.1"/>
    <property type="molecule type" value="Genomic_DNA"/>
</dbReference>
<evidence type="ECO:0000313" key="1">
    <source>
        <dbReference type="EMBL" id="PJF31929.1"/>
    </source>
</evidence>
<organism evidence="1 2">
    <name type="scientific">Candidatus Thermofonsia Clade 1 bacterium</name>
    <dbReference type="NCBI Taxonomy" id="2364210"/>
    <lineage>
        <taxon>Bacteria</taxon>
        <taxon>Bacillati</taxon>
        <taxon>Chloroflexota</taxon>
        <taxon>Candidatus Thermofontia</taxon>
        <taxon>Candidatus Thermofonsia Clade 1</taxon>
    </lineage>
</organism>
<proteinExistence type="predicted"/>